<comment type="caution">
    <text evidence="7">The sequence shown here is derived from an EMBL/GenBank/DDBJ whole genome shotgun (WGS) entry which is preliminary data.</text>
</comment>
<feature type="transmembrane region" description="Helical" evidence="5">
    <location>
        <begin position="152"/>
        <end position="173"/>
    </location>
</feature>
<dbReference type="OMA" id="FGVMSLY"/>
<feature type="transmembrane region" description="Helical" evidence="5">
    <location>
        <begin position="211"/>
        <end position="230"/>
    </location>
</feature>
<dbReference type="PANTHER" id="PTHR23291:SF50">
    <property type="entry name" value="PROTEIN LIFEGUARD 4"/>
    <property type="match status" value="1"/>
</dbReference>
<keyword evidence="3 5" id="KW-1133">Transmembrane helix</keyword>
<evidence type="ECO:0000256" key="4">
    <source>
        <dbReference type="ARBA" id="ARBA00023136"/>
    </source>
</evidence>
<name>A0A0E9NBW3_SAICN</name>
<dbReference type="STRING" id="698492.A0A0E9NBW3"/>
<comment type="subcellular location">
    <subcellularLocation>
        <location evidence="1">Membrane</location>
        <topology evidence="1">Multi-pass membrane protein</topology>
    </subcellularLocation>
</comment>
<keyword evidence="8" id="KW-1185">Reference proteome</keyword>
<gene>
    <name evidence="7" type="ORF">G7K_1542-t1</name>
</gene>
<dbReference type="OrthoDB" id="7933078at2759"/>
<proteinExistence type="inferred from homology"/>
<keyword evidence="2 5" id="KW-0812">Transmembrane</keyword>
<reference evidence="7 8" key="1">
    <citation type="journal article" date="2011" name="J. Gen. Appl. Microbiol.">
        <title>Draft genome sequencing of the enigmatic yeast Saitoella complicata.</title>
        <authorList>
            <person name="Nishida H."/>
            <person name="Hamamoto M."/>
            <person name="Sugiyama J."/>
        </authorList>
    </citation>
    <scope>NUCLEOTIDE SEQUENCE [LARGE SCALE GENOMIC DNA]</scope>
    <source>
        <strain evidence="7 8">NRRL Y-17804</strain>
    </source>
</reference>
<feature type="transmembrane region" description="Helical" evidence="5">
    <location>
        <begin position="242"/>
        <end position="263"/>
    </location>
</feature>
<evidence type="ECO:0000256" key="3">
    <source>
        <dbReference type="ARBA" id="ARBA00022989"/>
    </source>
</evidence>
<feature type="transmembrane region" description="Helical" evidence="5">
    <location>
        <begin position="126"/>
        <end position="146"/>
    </location>
</feature>
<dbReference type="RefSeq" id="XP_019022697.1">
    <property type="nucleotide sequence ID" value="XM_019169703.1"/>
</dbReference>
<feature type="compositionally biased region" description="Polar residues" evidence="6">
    <location>
        <begin position="1"/>
        <end position="19"/>
    </location>
</feature>
<dbReference type="PANTHER" id="PTHR23291">
    <property type="entry name" value="BAX INHIBITOR-RELATED"/>
    <property type="match status" value="1"/>
</dbReference>
<evidence type="ECO:0000256" key="1">
    <source>
        <dbReference type="ARBA" id="ARBA00004141"/>
    </source>
</evidence>
<protein>
    <submittedName>
        <fullName evidence="7">Uncharacterized protein</fullName>
    </submittedName>
</protein>
<evidence type="ECO:0000256" key="2">
    <source>
        <dbReference type="ARBA" id="ARBA00022692"/>
    </source>
</evidence>
<evidence type="ECO:0000256" key="6">
    <source>
        <dbReference type="SAM" id="MobiDB-lite"/>
    </source>
</evidence>
<dbReference type="AlphaFoldDB" id="A0A0E9NBW3"/>
<feature type="transmembrane region" description="Helical" evidence="5">
    <location>
        <begin position="185"/>
        <end position="205"/>
    </location>
</feature>
<dbReference type="InterPro" id="IPR006214">
    <property type="entry name" value="Bax_inhibitor_1-related"/>
</dbReference>
<accession>A0A0E9NBW3</accession>
<evidence type="ECO:0000256" key="5">
    <source>
        <dbReference type="RuleBase" id="RU004379"/>
    </source>
</evidence>
<evidence type="ECO:0000313" key="7">
    <source>
        <dbReference type="EMBL" id="GAO47334.1"/>
    </source>
</evidence>
<keyword evidence="4 5" id="KW-0472">Membrane</keyword>
<comment type="similarity">
    <text evidence="5">Belongs to the BI1 family.</text>
</comment>
<dbReference type="Proteomes" id="UP000033140">
    <property type="component" value="Unassembled WGS sequence"/>
</dbReference>
<feature type="transmembrane region" description="Helical" evidence="5">
    <location>
        <begin position="68"/>
        <end position="88"/>
    </location>
</feature>
<reference evidence="7 8" key="3">
    <citation type="journal article" date="2015" name="Genome Announc.">
        <title>Draft Genome Sequence of the Archiascomycetous Yeast Saitoella complicata.</title>
        <authorList>
            <person name="Yamauchi K."/>
            <person name="Kondo S."/>
            <person name="Hamamoto M."/>
            <person name="Takahashi Y."/>
            <person name="Ogura Y."/>
            <person name="Hayashi T."/>
            <person name="Nishida H."/>
        </authorList>
    </citation>
    <scope>NUCLEOTIDE SEQUENCE [LARGE SCALE GENOMIC DNA]</scope>
    <source>
        <strain evidence="7 8">NRRL Y-17804</strain>
    </source>
</reference>
<dbReference type="CDD" id="cd10429">
    <property type="entry name" value="GAAP_like"/>
    <property type="match status" value="1"/>
</dbReference>
<sequence>MPSNKSYQAVPQTEDTFSSPAGAPPPPAYGAAPLHPQPRSDDVASNDFKMGLVSQVDIVIRMAFVRKVYSILFAQLALTSAVGAFFMFCKPVQAWIHQNQWMMFLSLFGTIGMMLALFWKRHSYPANFYLLGGFTLLEAYAVGNIVTYYDTIIVLEATIITAGLFLGLTLFTMQSKWDFSGMGPYLFTGLWMLIISGFVGMFFPHNGVFEIVYAVVGALIFSAYIIYDTYLIMNKLSVEEYIVAAISLYLDIINLFLNILRILNSQNDN</sequence>
<feature type="transmembrane region" description="Helical" evidence="5">
    <location>
        <begin position="100"/>
        <end position="119"/>
    </location>
</feature>
<organism evidence="7 8">
    <name type="scientific">Saitoella complicata (strain BCRC 22490 / CBS 7301 / JCM 7358 / NBRC 10748 / NRRL Y-17804)</name>
    <dbReference type="NCBI Taxonomy" id="698492"/>
    <lineage>
        <taxon>Eukaryota</taxon>
        <taxon>Fungi</taxon>
        <taxon>Dikarya</taxon>
        <taxon>Ascomycota</taxon>
        <taxon>Taphrinomycotina</taxon>
        <taxon>Taphrinomycotina incertae sedis</taxon>
        <taxon>Saitoella</taxon>
    </lineage>
</organism>
<dbReference type="GO" id="GO:0016020">
    <property type="term" value="C:membrane"/>
    <property type="evidence" value="ECO:0007669"/>
    <property type="project" value="UniProtKB-SubCell"/>
</dbReference>
<dbReference type="Pfam" id="PF01027">
    <property type="entry name" value="Bax1-I"/>
    <property type="match status" value="1"/>
</dbReference>
<reference evidence="7 8" key="2">
    <citation type="journal article" date="2014" name="J. Gen. Appl. Microbiol.">
        <title>The early diverging ascomycetous budding yeast Saitoella complicata has three histone deacetylases belonging to the Clr6, Hos2, and Rpd3 lineages.</title>
        <authorList>
            <person name="Nishida H."/>
            <person name="Matsumoto T."/>
            <person name="Kondo S."/>
            <person name="Hamamoto M."/>
            <person name="Yoshikawa H."/>
        </authorList>
    </citation>
    <scope>NUCLEOTIDE SEQUENCE [LARGE SCALE GENOMIC DNA]</scope>
    <source>
        <strain evidence="7 8">NRRL Y-17804</strain>
    </source>
</reference>
<evidence type="ECO:0000313" key="8">
    <source>
        <dbReference type="Proteomes" id="UP000033140"/>
    </source>
</evidence>
<dbReference type="EMBL" id="BACD03000008">
    <property type="protein sequence ID" value="GAO47334.1"/>
    <property type="molecule type" value="Genomic_DNA"/>
</dbReference>
<feature type="region of interest" description="Disordered" evidence="6">
    <location>
        <begin position="1"/>
        <end position="41"/>
    </location>
</feature>